<comment type="caution">
    <text evidence="9">The sequence shown here is derived from an EMBL/GenBank/DDBJ whole genome shotgun (WGS) entry which is preliminary data.</text>
</comment>
<evidence type="ECO:0000256" key="6">
    <source>
        <dbReference type="ARBA" id="ARBA00023049"/>
    </source>
</evidence>
<evidence type="ECO:0000256" key="1">
    <source>
        <dbReference type="ARBA" id="ARBA00001947"/>
    </source>
</evidence>
<feature type="signal peptide" evidence="7">
    <location>
        <begin position="1"/>
        <end position="31"/>
    </location>
</feature>
<evidence type="ECO:0000256" key="4">
    <source>
        <dbReference type="ARBA" id="ARBA00022801"/>
    </source>
</evidence>
<keyword evidence="6" id="KW-0482">Metalloprotease</keyword>
<comment type="cofactor">
    <cofactor evidence="1">
        <name>Zn(2+)</name>
        <dbReference type="ChEBI" id="CHEBI:29105"/>
    </cofactor>
</comment>
<dbReference type="EC" id="3.4.24.-" evidence="9"/>
<keyword evidence="4 9" id="KW-0378">Hydrolase</keyword>
<name>A0ABW5W907_9PSEU</name>
<evidence type="ECO:0000256" key="2">
    <source>
        <dbReference type="ARBA" id="ARBA00022670"/>
    </source>
</evidence>
<gene>
    <name evidence="9" type="ORF">ACFS2C_09685</name>
</gene>
<evidence type="ECO:0000256" key="3">
    <source>
        <dbReference type="ARBA" id="ARBA00022723"/>
    </source>
</evidence>
<protein>
    <submittedName>
        <fullName evidence="9">M23 family metallopeptidase</fullName>
        <ecNumber evidence="9">3.4.24.-</ecNumber>
    </submittedName>
</protein>
<accession>A0ABW5W907</accession>
<keyword evidence="7" id="KW-0732">Signal</keyword>
<dbReference type="SUPFAM" id="SSF51261">
    <property type="entry name" value="Duplicated hybrid motif"/>
    <property type="match status" value="1"/>
</dbReference>
<dbReference type="RefSeq" id="WP_377390107.1">
    <property type="nucleotide sequence ID" value="NZ_JBHSAN010000020.1"/>
</dbReference>
<dbReference type="CDD" id="cd12797">
    <property type="entry name" value="M23_peptidase"/>
    <property type="match status" value="1"/>
</dbReference>
<keyword evidence="3" id="KW-0479">Metal-binding</keyword>
<dbReference type="InterPro" id="IPR016047">
    <property type="entry name" value="M23ase_b-sheet_dom"/>
</dbReference>
<organism evidence="9 10">
    <name type="scientific">Prauserella oleivorans</name>
    <dbReference type="NCBI Taxonomy" id="1478153"/>
    <lineage>
        <taxon>Bacteria</taxon>
        <taxon>Bacillati</taxon>
        <taxon>Actinomycetota</taxon>
        <taxon>Actinomycetes</taxon>
        <taxon>Pseudonocardiales</taxon>
        <taxon>Pseudonocardiaceae</taxon>
        <taxon>Prauserella</taxon>
    </lineage>
</organism>
<dbReference type="Proteomes" id="UP001597478">
    <property type="component" value="Unassembled WGS sequence"/>
</dbReference>
<dbReference type="PANTHER" id="PTHR21666">
    <property type="entry name" value="PEPTIDASE-RELATED"/>
    <property type="match status" value="1"/>
</dbReference>
<dbReference type="PANTHER" id="PTHR21666:SF288">
    <property type="entry name" value="CELL DIVISION PROTEIN YTFB"/>
    <property type="match status" value="1"/>
</dbReference>
<dbReference type="Pfam" id="PF01551">
    <property type="entry name" value="Peptidase_M23"/>
    <property type="match status" value="1"/>
</dbReference>
<evidence type="ECO:0000256" key="5">
    <source>
        <dbReference type="ARBA" id="ARBA00022833"/>
    </source>
</evidence>
<proteinExistence type="predicted"/>
<evidence type="ECO:0000256" key="7">
    <source>
        <dbReference type="SAM" id="SignalP"/>
    </source>
</evidence>
<dbReference type="EMBL" id="JBHUOF010000011">
    <property type="protein sequence ID" value="MFD2799664.1"/>
    <property type="molecule type" value="Genomic_DNA"/>
</dbReference>
<dbReference type="GO" id="GO:0016787">
    <property type="term" value="F:hydrolase activity"/>
    <property type="evidence" value="ECO:0007669"/>
    <property type="project" value="UniProtKB-KW"/>
</dbReference>
<reference evidence="10" key="1">
    <citation type="journal article" date="2019" name="Int. J. Syst. Evol. Microbiol.">
        <title>The Global Catalogue of Microorganisms (GCM) 10K type strain sequencing project: providing services to taxonomists for standard genome sequencing and annotation.</title>
        <authorList>
            <consortium name="The Broad Institute Genomics Platform"/>
            <consortium name="The Broad Institute Genome Sequencing Center for Infectious Disease"/>
            <person name="Wu L."/>
            <person name="Ma J."/>
        </authorList>
    </citation>
    <scope>NUCLEOTIDE SEQUENCE [LARGE SCALE GENOMIC DNA]</scope>
    <source>
        <strain evidence="10">IBRC-M 10906</strain>
    </source>
</reference>
<sequence length="286" mass="29340">MKLGRISAAIGAVAATALATMLNLGATEAAAAPNFQMPFKCGYTATAATFSGHNPANSVDFQKSGITGDPVVASAAGTVSRVADEGGTSYGKWIEIDHGGGWTTRYAHLSAQSVSQGQQVRLGTQIGLAGATGGVTGPHLHYEQRLNGSAQKVKLNGVAVPYYGHPSFTSKNNCGGGGSNPYSPEQVCGAGYSVINQHGLGKQGAVYLLYNAGNGTNCVATMKHTDLGKKTATSAFLTVEGGQRATDSGDYSYYAGPVKKEARGTCVQWGGSVGSEKYTSPFEHCG</sequence>
<keyword evidence="2" id="KW-0645">Protease</keyword>
<evidence type="ECO:0000259" key="8">
    <source>
        <dbReference type="Pfam" id="PF01551"/>
    </source>
</evidence>
<keyword evidence="10" id="KW-1185">Reference proteome</keyword>
<dbReference type="InterPro" id="IPR050570">
    <property type="entry name" value="Cell_wall_metabolism_enzyme"/>
</dbReference>
<evidence type="ECO:0000313" key="9">
    <source>
        <dbReference type="EMBL" id="MFD2799664.1"/>
    </source>
</evidence>
<feature type="chain" id="PRO_5045969523" evidence="7">
    <location>
        <begin position="32"/>
        <end position="286"/>
    </location>
</feature>
<dbReference type="Gene3D" id="2.70.70.10">
    <property type="entry name" value="Glucose Permease (Domain IIA)"/>
    <property type="match status" value="1"/>
</dbReference>
<feature type="domain" description="M23ase beta-sheet core" evidence="8">
    <location>
        <begin position="59"/>
        <end position="151"/>
    </location>
</feature>
<keyword evidence="5" id="KW-0862">Zinc</keyword>
<dbReference type="InterPro" id="IPR011055">
    <property type="entry name" value="Dup_hybrid_motif"/>
</dbReference>
<evidence type="ECO:0000313" key="10">
    <source>
        <dbReference type="Proteomes" id="UP001597478"/>
    </source>
</evidence>